<name>A0A0F9ULF9_9ZZZZ</name>
<sequence>MKLIEYADREVLAMDLANLIAGELKNALLSHDTVSFAVPGGTTPGPIFDSLSGANLDWSRVQVMLGDERWVAPDHEMSNARLLRNRLLVGRAAQAGFTPFYVDGLTSAEAAETLSPQIESKLPLSVLLLGMGTDMHTASLFPGSNGLEAAMAVDAPALCPINVDGQDIGRITLSRRVLEGAMSKHLVIFGDEKRVAVERAQSLPALEAPIGAVLNEATVHWAP</sequence>
<feature type="domain" description="Glucosamine/galactosamine-6-phosphate isomerase" evidence="2">
    <location>
        <begin position="8"/>
        <end position="221"/>
    </location>
</feature>
<dbReference type="GO" id="GO:0006098">
    <property type="term" value="P:pentose-phosphate shunt"/>
    <property type="evidence" value="ECO:0007669"/>
    <property type="project" value="InterPro"/>
</dbReference>
<gene>
    <name evidence="3" type="ORF">LCGC14_0250890</name>
</gene>
<organism evidence="3">
    <name type="scientific">marine sediment metagenome</name>
    <dbReference type="NCBI Taxonomy" id="412755"/>
    <lineage>
        <taxon>unclassified sequences</taxon>
        <taxon>metagenomes</taxon>
        <taxon>ecological metagenomes</taxon>
    </lineage>
</organism>
<dbReference type="Pfam" id="PF01182">
    <property type="entry name" value="Glucosamine_iso"/>
    <property type="match status" value="1"/>
</dbReference>
<comment type="caution">
    <text evidence="3">The sequence shown here is derived from an EMBL/GenBank/DDBJ whole genome shotgun (WGS) entry which is preliminary data.</text>
</comment>
<reference evidence="3" key="1">
    <citation type="journal article" date="2015" name="Nature">
        <title>Complex archaea that bridge the gap between prokaryotes and eukaryotes.</title>
        <authorList>
            <person name="Spang A."/>
            <person name="Saw J.H."/>
            <person name="Jorgensen S.L."/>
            <person name="Zaremba-Niedzwiedzka K."/>
            <person name="Martijn J."/>
            <person name="Lind A.E."/>
            <person name="van Eijk R."/>
            <person name="Schleper C."/>
            <person name="Guy L."/>
            <person name="Ettema T.J."/>
        </authorList>
    </citation>
    <scope>NUCLEOTIDE SEQUENCE</scope>
</reference>
<evidence type="ECO:0000256" key="1">
    <source>
        <dbReference type="ARBA" id="ARBA00010662"/>
    </source>
</evidence>
<dbReference type="InterPro" id="IPR005900">
    <property type="entry name" value="6-phosphogluconolactonase_DevB"/>
</dbReference>
<dbReference type="EMBL" id="LAZR01000130">
    <property type="protein sequence ID" value="KKN88262.1"/>
    <property type="molecule type" value="Genomic_DNA"/>
</dbReference>
<comment type="similarity">
    <text evidence="1">Belongs to the glucosamine/galactosamine-6-phosphate isomerase family. 6-phosphogluconolactonase subfamily.</text>
</comment>
<dbReference type="InterPro" id="IPR006148">
    <property type="entry name" value="Glc/Gal-6P_isomerase"/>
</dbReference>
<dbReference type="Gene3D" id="3.40.50.1360">
    <property type="match status" value="1"/>
</dbReference>
<accession>A0A0F9ULF9</accession>
<dbReference type="GO" id="GO:0017057">
    <property type="term" value="F:6-phosphogluconolactonase activity"/>
    <property type="evidence" value="ECO:0007669"/>
    <property type="project" value="InterPro"/>
</dbReference>
<proteinExistence type="inferred from homology"/>
<evidence type="ECO:0000313" key="3">
    <source>
        <dbReference type="EMBL" id="KKN88262.1"/>
    </source>
</evidence>
<dbReference type="PANTHER" id="PTHR11054">
    <property type="entry name" value="6-PHOSPHOGLUCONOLACTONASE"/>
    <property type="match status" value="1"/>
</dbReference>
<protein>
    <recommendedName>
        <fullName evidence="2">Glucosamine/galactosamine-6-phosphate isomerase domain-containing protein</fullName>
    </recommendedName>
</protein>
<dbReference type="NCBIfam" id="TIGR01198">
    <property type="entry name" value="pgl"/>
    <property type="match status" value="1"/>
</dbReference>
<dbReference type="InterPro" id="IPR037171">
    <property type="entry name" value="NagB/RpiA_transferase-like"/>
</dbReference>
<dbReference type="SUPFAM" id="SSF100950">
    <property type="entry name" value="NagB/RpiA/CoA transferase-like"/>
    <property type="match status" value="1"/>
</dbReference>
<dbReference type="CDD" id="cd01400">
    <property type="entry name" value="6PGL"/>
    <property type="match status" value="1"/>
</dbReference>
<dbReference type="AlphaFoldDB" id="A0A0F9ULF9"/>
<dbReference type="GO" id="GO:0005975">
    <property type="term" value="P:carbohydrate metabolic process"/>
    <property type="evidence" value="ECO:0007669"/>
    <property type="project" value="InterPro"/>
</dbReference>
<dbReference type="InterPro" id="IPR039104">
    <property type="entry name" value="6PGL"/>
</dbReference>
<dbReference type="PANTHER" id="PTHR11054:SF0">
    <property type="entry name" value="6-PHOSPHOGLUCONOLACTONASE"/>
    <property type="match status" value="1"/>
</dbReference>
<evidence type="ECO:0000259" key="2">
    <source>
        <dbReference type="Pfam" id="PF01182"/>
    </source>
</evidence>